<dbReference type="GeneID" id="110988014"/>
<dbReference type="InterPro" id="IPR008271">
    <property type="entry name" value="Ser/Thr_kinase_AS"/>
</dbReference>
<feature type="non-terminal residue" evidence="8">
    <location>
        <position position="1"/>
    </location>
</feature>
<dbReference type="PROSITE" id="PS00108">
    <property type="entry name" value="PROTEIN_KINASE_ST"/>
    <property type="match status" value="1"/>
</dbReference>
<dbReference type="SMART" id="SM00220">
    <property type="entry name" value="S_TKc"/>
    <property type="match status" value="1"/>
</dbReference>
<evidence type="ECO:0000256" key="4">
    <source>
        <dbReference type="ARBA" id="ARBA00022777"/>
    </source>
</evidence>
<sequence>IFINELKITSQLKHNNIVKNIIHRDLKPENIIIDNTDHVKILDFGISIDRFFLKDIFKSGIVGSIKYLAPELIAKQETTNKTDIYAMGLIMYELLAGHLPFQSSDDRV</sequence>
<dbReference type="OrthoDB" id="193931at2759"/>
<accession>A0A8B7ZTW6</accession>
<keyword evidence="1" id="KW-0723">Serine/threonine-protein kinase</keyword>
<keyword evidence="4" id="KW-0418">Kinase</keyword>
<reference evidence="8" key="1">
    <citation type="submission" date="2025-08" db="UniProtKB">
        <authorList>
            <consortium name="RefSeq"/>
        </authorList>
    </citation>
    <scope>IDENTIFICATION</scope>
</reference>
<evidence type="ECO:0000313" key="7">
    <source>
        <dbReference type="Proteomes" id="UP000694845"/>
    </source>
</evidence>
<dbReference type="AlphaFoldDB" id="A0A8B7ZTW6"/>
<protein>
    <submittedName>
        <fullName evidence="8">Spindle assembly checkpoint kinase-like</fullName>
    </submittedName>
</protein>
<dbReference type="InterPro" id="IPR000719">
    <property type="entry name" value="Prot_kinase_dom"/>
</dbReference>
<evidence type="ECO:0000256" key="3">
    <source>
        <dbReference type="ARBA" id="ARBA00022741"/>
    </source>
</evidence>
<dbReference type="InterPro" id="IPR011009">
    <property type="entry name" value="Kinase-like_dom_sf"/>
</dbReference>
<proteinExistence type="predicted"/>
<dbReference type="RefSeq" id="XP_022106931.1">
    <property type="nucleotide sequence ID" value="XM_022251239.1"/>
</dbReference>
<keyword evidence="3" id="KW-0547">Nucleotide-binding</keyword>
<organism evidence="7 8">
    <name type="scientific">Acanthaster planci</name>
    <name type="common">Crown-of-thorns starfish</name>
    <dbReference type="NCBI Taxonomy" id="133434"/>
    <lineage>
        <taxon>Eukaryota</taxon>
        <taxon>Metazoa</taxon>
        <taxon>Echinodermata</taxon>
        <taxon>Eleutherozoa</taxon>
        <taxon>Asterozoa</taxon>
        <taxon>Asteroidea</taxon>
        <taxon>Valvatacea</taxon>
        <taxon>Valvatida</taxon>
        <taxon>Acanthasteridae</taxon>
        <taxon>Acanthaster</taxon>
    </lineage>
</organism>
<dbReference type="Proteomes" id="UP000694845">
    <property type="component" value="Unplaced"/>
</dbReference>
<dbReference type="OMA" id="ANEYRTF"/>
<name>A0A8B7ZTW6_ACAPL</name>
<dbReference type="GO" id="GO:0005524">
    <property type="term" value="F:ATP binding"/>
    <property type="evidence" value="ECO:0007669"/>
    <property type="project" value="UniProtKB-KW"/>
</dbReference>
<dbReference type="Gene3D" id="1.10.510.10">
    <property type="entry name" value="Transferase(Phosphotransferase) domain 1"/>
    <property type="match status" value="1"/>
</dbReference>
<gene>
    <name evidence="8" type="primary">LOC110988014</name>
</gene>
<dbReference type="KEGG" id="aplc:110988014"/>
<evidence type="ECO:0000259" key="6">
    <source>
        <dbReference type="PROSITE" id="PS50011"/>
    </source>
</evidence>
<dbReference type="PROSITE" id="PS50011">
    <property type="entry name" value="PROTEIN_KINASE_DOM"/>
    <property type="match status" value="1"/>
</dbReference>
<evidence type="ECO:0000256" key="1">
    <source>
        <dbReference type="ARBA" id="ARBA00022527"/>
    </source>
</evidence>
<keyword evidence="5" id="KW-0067">ATP-binding</keyword>
<keyword evidence="2" id="KW-0808">Transferase</keyword>
<dbReference type="GO" id="GO:0004674">
    <property type="term" value="F:protein serine/threonine kinase activity"/>
    <property type="evidence" value="ECO:0007669"/>
    <property type="project" value="UniProtKB-KW"/>
</dbReference>
<evidence type="ECO:0000256" key="2">
    <source>
        <dbReference type="ARBA" id="ARBA00022679"/>
    </source>
</evidence>
<evidence type="ECO:0000256" key="5">
    <source>
        <dbReference type="ARBA" id="ARBA00022840"/>
    </source>
</evidence>
<dbReference type="PANTHER" id="PTHR24351">
    <property type="entry name" value="RIBOSOMAL PROTEIN S6 KINASE"/>
    <property type="match status" value="1"/>
</dbReference>
<evidence type="ECO:0000313" key="8">
    <source>
        <dbReference type="RefSeq" id="XP_022106931.1"/>
    </source>
</evidence>
<keyword evidence="7" id="KW-1185">Reference proteome</keyword>
<feature type="domain" description="Protein kinase" evidence="6">
    <location>
        <begin position="1"/>
        <end position="108"/>
    </location>
</feature>
<dbReference type="Pfam" id="PF00069">
    <property type="entry name" value="Pkinase"/>
    <property type="match status" value="1"/>
</dbReference>
<dbReference type="SUPFAM" id="SSF56112">
    <property type="entry name" value="Protein kinase-like (PK-like)"/>
    <property type="match status" value="1"/>
</dbReference>